<dbReference type="PANTHER" id="PTHR43731:SF14">
    <property type="entry name" value="PRESENILIN-ASSOCIATED RHOMBOID-LIKE PROTEIN, MITOCHONDRIAL"/>
    <property type="match status" value="1"/>
</dbReference>
<dbReference type="InterPro" id="IPR035952">
    <property type="entry name" value="Rhomboid-like_sf"/>
</dbReference>
<feature type="transmembrane region" description="Helical" evidence="9">
    <location>
        <begin position="285"/>
        <end position="304"/>
    </location>
</feature>
<sequence length="351" mass="39342">MLVLRSAIFRSASRSVAVSARNFGLPPLKVRLLSFSLKNGSRFSREFSKLRPRVDTARRPPPSPTRFKPITNNTILADFIGLRPGKDLLKCLAFTGAVGFGTFTIAAITDYRRKNQFEFDRLVEITRSFFQQGPHDQPTLSEGQKCALALVALNVVVTVLWRFKPLTPAMWRYFSNSFASKSLTAPMVLSTFSHQNVLHLLVNMYCLFSFTHITIDKFLGIDQFIAFFLTAGAVSSLTSLAQKLVTRSTIRSLGASGAILAVLTYTCMMIPEARLSIVFLPQFDFSAQNAVYGLLAFDLLGLVFRFKLFDHAAHLGGSLFGIFYALYGEDLWKLYYHKVVKVYRRIIGGSK</sequence>
<evidence type="ECO:0000259" key="10">
    <source>
        <dbReference type="Pfam" id="PF01694"/>
    </source>
</evidence>
<dbReference type="Gene3D" id="1.20.1540.10">
    <property type="entry name" value="Rhomboid-like"/>
    <property type="match status" value="1"/>
</dbReference>
<evidence type="ECO:0000256" key="2">
    <source>
        <dbReference type="ARBA" id="ARBA00004141"/>
    </source>
</evidence>
<dbReference type="Proteomes" id="UP001175271">
    <property type="component" value="Unassembled WGS sequence"/>
</dbReference>
<dbReference type="InterPro" id="IPR050925">
    <property type="entry name" value="Rhomboid_protease_S54"/>
</dbReference>
<evidence type="ECO:0000313" key="11">
    <source>
        <dbReference type="EMBL" id="KAK0404432.1"/>
    </source>
</evidence>
<feature type="transmembrane region" description="Helical" evidence="9">
    <location>
        <begin position="221"/>
        <end position="241"/>
    </location>
</feature>
<comment type="catalytic activity">
    <reaction evidence="1">
        <text>Cleaves type-1 transmembrane domains using a catalytic dyad composed of serine and histidine that are contributed by different transmembrane domains.</text>
        <dbReference type="EC" id="3.4.21.105"/>
    </reaction>
</comment>
<reference evidence="11" key="1">
    <citation type="submission" date="2023-06" db="EMBL/GenBank/DDBJ databases">
        <title>Genomic analysis of the entomopathogenic nematode Steinernema hermaphroditum.</title>
        <authorList>
            <person name="Schwarz E.M."/>
            <person name="Heppert J.K."/>
            <person name="Baniya A."/>
            <person name="Schwartz H.T."/>
            <person name="Tan C.-H."/>
            <person name="Antoshechkin I."/>
            <person name="Sternberg P.W."/>
            <person name="Goodrich-Blair H."/>
            <person name="Dillman A.R."/>
        </authorList>
    </citation>
    <scope>NUCLEOTIDE SEQUENCE</scope>
    <source>
        <strain evidence="11">PS9179</strain>
        <tissue evidence="11">Whole animal</tissue>
    </source>
</reference>
<dbReference type="GO" id="GO:0004252">
    <property type="term" value="F:serine-type endopeptidase activity"/>
    <property type="evidence" value="ECO:0007669"/>
    <property type="project" value="InterPro"/>
</dbReference>
<evidence type="ECO:0000256" key="4">
    <source>
        <dbReference type="ARBA" id="ARBA00013039"/>
    </source>
</evidence>
<name>A0AA39LP16_9BILA</name>
<dbReference type="PANTHER" id="PTHR43731">
    <property type="entry name" value="RHOMBOID PROTEASE"/>
    <property type="match status" value="1"/>
</dbReference>
<dbReference type="EC" id="3.4.21.105" evidence="4"/>
<keyword evidence="5 9" id="KW-0812">Transmembrane</keyword>
<keyword evidence="12" id="KW-1185">Reference proteome</keyword>
<dbReference type="EMBL" id="JAUCMV010000004">
    <property type="protein sequence ID" value="KAK0404432.1"/>
    <property type="molecule type" value="Genomic_DNA"/>
</dbReference>
<evidence type="ECO:0000256" key="9">
    <source>
        <dbReference type="SAM" id="Phobius"/>
    </source>
</evidence>
<feature type="transmembrane region" description="Helical" evidence="9">
    <location>
        <begin position="197"/>
        <end position="215"/>
    </location>
</feature>
<evidence type="ECO:0000256" key="3">
    <source>
        <dbReference type="ARBA" id="ARBA00009045"/>
    </source>
</evidence>
<feature type="transmembrane region" description="Helical" evidence="9">
    <location>
        <begin position="311"/>
        <end position="327"/>
    </location>
</feature>
<dbReference type="SUPFAM" id="SSF144091">
    <property type="entry name" value="Rhomboid-like"/>
    <property type="match status" value="1"/>
</dbReference>
<evidence type="ECO:0000256" key="5">
    <source>
        <dbReference type="ARBA" id="ARBA00022692"/>
    </source>
</evidence>
<organism evidence="11 12">
    <name type="scientific">Steinernema hermaphroditum</name>
    <dbReference type="NCBI Taxonomy" id="289476"/>
    <lineage>
        <taxon>Eukaryota</taxon>
        <taxon>Metazoa</taxon>
        <taxon>Ecdysozoa</taxon>
        <taxon>Nematoda</taxon>
        <taxon>Chromadorea</taxon>
        <taxon>Rhabditida</taxon>
        <taxon>Tylenchina</taxon>
        <taxon>Panagrolaimomorpha</taxon>
        <taxon>Strongyloidoidea</taxon>
        <taxon>Steinernematidae</taxon>
        <taxon>Steinernema</taxon>
    </lineage>
</organism>
<evidence type="ECO:0000256" key="1">
    <source>
        <dbReference type="ARBA" id="ARBA00000156"/>
    </source>
</evidence>
<evidence type="ECO:0000256" key="8">
    <source>
        <dbReference type="ARBA" id="ARBA00023136"/>
    </source>
</evidence>
<dbReference type="AlphaFoldDB" id="A0AA39LP16"/>
<evidence type="ECO:0000313" key="12">
    <source>
        <dbReference type="Proteomes" id="UP001175271"/>
    </source>
</evidence>
<proteinExistence type="inferred from homology"/>
<keyword evidence="8 9" id="KW-0472">Membrane</keyword>
<dbReference type="FunFam" id="1.20.1540.10:FF:000012">
    <property type="entry name" value="Rhomboid family protein"/>
    <property type="match status" value="1"/>
</dbReference>
<feature type="domain" description="Peptidase S54 rhomboid" evidence="10">
    <location>
        <begin position="187"/>
        <end position="327"/>
    </location>
</feature>
<dbReference type="InterPro" id="IPR022764">
    <property type="entry name" value="Peptidase_S54_rhomboid_dom"/>
</dbReference>
<comment type="caution">
    <text evidence="11">The sequence shown here is derived from an EMBL/GenBank/DDBJ whole genome shotgun (WGS) entry which is preliminary data.</text>
</comment>
<dbReference type="GO" id="GO:0016020">
    <property type="term" value="C:membrane"/>
    <property type="evidence" value="ECO:0007669"/>
    <property type="project" value="UniProtKB-SubCell"/>
</dbReference>
<protein>
    <recommendedName>
        <fullName evidence="4">rhomboid protease</fullName>
        <ecNumber evidence="4">3.4.21.105</ecNumber>
    </recommendedName>
</protein>
<comment type="similarity">
    <text evidence="3">Belongs to the peptidase S54 family.</text>
</comment>
<dbReference type="Pfam" id="PF01694">
    <property type="entry name" value="Rhomboid"/>
    <property type="match status" value="1"/>
</dbReference>
<keyword evidence="7 9" id="KW-1133">Transmembrane helix</keyword>
<comment type="subcellular location">
    <subcellularLocation>
        <location evidence="2">Membrane</location>
        <topology evidence="2">Multi-pass membrane protein</topology>
    </subcellularLocation>
</comment>
<feature type="transmembrane region" description="Helical" evidence="9">
    <location>
        <begin position="88"/>
        <end position="108"/>
    </location>
</feature>
<accession>A0AA39LP16</accession>
<evidence type="ECO:0000256" key="7">
    <source>
        <dbReference type="ARBA" id="ARBA00022989"/>
    </source>
</evidence>
<feature type="transmembrane region" description="Helical" evidence="9">
    <location>
        <begin position="253"/>
        <end position="273"/>
    </location>
</feature>
<evidence type="ECO:0000256" key="6">
    <source>
        <dbReference type="ARBA" id="ARBA00022801"/>
    </source>
</evidence>
<dbReference type="GO" id="GO:0006465">
    <property type="term" value="P:signal peptide processing"/>
    <property type="evidence" value="ECO:0007669"/>
    <property type="project" value="TreeGrafter"/>
</dbReference>
<gene>
    <name evidence="11" type="ORF">QR680_017451</name>
</gene>
<keyword evidence="6" id="KW-0378">Hydrolase</keyword>